<accession>A0A3S5ABK1</accession>
<feature type="region of interest" description="Disordered" evidence="1">
    <location>
        <begin position="17"/>
        <end position="43"/>
    </location>
</feature>
<protein>
    <submittedName>
        <fullName evidence="2">Uncharacterized protein</fullName>
    </submittedName>
</protein>
<evidence type="ECO:0000313" key="3">
    <source>
        <dbReference type="Proteomes" id="UP000784294"/>
    </source>
</evidence>
<organism evidence="2 3">
    <name type="scientific">Protopolystoma xenopodis</name>
    <dbReference type="NCBI Taxonomy" id="117903"/>
    <lineage>
        <taxon>Eukaryota</taxon>
        <taxon>Metazoa</taxon>
        <taxon>Spiralia</taxon>
        <taxon>Lophotrochozoa</taxon>
        <taxon>Platyhelminthes</taxon>
        <taxon>Monogenea</taxon>
        <taxon>Polyopisthocotylea</taxon>
        <taxon>Polystomatidea</taxon>
        <taxon>Polystomatidae</taxon>
        <taxon>Protopolystoma</taxon>
    </lineage>
</organism>
<reference evidence="2" key="1">
    <citation type="submission" date="2018-11" db="EMBL/GenBank/DDBJ databases">
        <authorList>
            <consortium name="Pathogen Informatics"/>
        </authorList>
    </citation>
    <scope>NUCLEOTIDE SEQUENCE</scope>
</reference>
<dbReference type="Proteomes" id="UP000784294">
    <property type="component" value="Unassembled WGS sequence"/>
</dbReference>
<sequence>MHCNGLQSLLPLCATSRSDPESDWYHASNDLSTPPELPKRKGQRTLADFSDTLGAESDSGIREAHVEAILGVNDGWYRFF</sequence>
<dbReference type="AlphaFoldDB" id="A0A3S5ABK1"/>
<keyword evidence="3" id="KW-1185">Reference proteome</keyword>
<name>A0A3S5ABK1_9PLAT</name>
<gene>
    <name evidence="2" type="ORF">PXEA_LOCUS18276</name>
</gene>
<dbReference type="EMBL" id="CAAALY010069967">
    <property type="protein sequence ID" value="VEL24836.1"/>
    <property type="molecule type" value="Genomic_DNA"/>
</dbReference>
<evidence type="ECO:0000256" key="1">
    <source>
        <dbReference type="SAM" id="MobiDB-lite"/>
    </source>
</evidence>
<comment type="caution">
    <text evidence="2">The sequence shown here is derived from an EMBL/GenBank/DDBJ whole genome shotgun (WGS) entry which is preliminary data.</text>
</comment>
<evidence type="ECO:0000313" key="2">
    <source>
        <dbReference type="EMBL" id="VEL24836.1"/>
    </source>
</evidence>
<proteinExistence type="predicted"/>